<feature type="compositionally biased region" description="Basic and acidic residues" evidence="1">
    <location>
        <begin position="16"/>
        <end position="28"/>
    </location>
</feature>
<protein>
    <submittedName>
        <fullName evidence="2">Uncharacterized protein</fullName>
    </submittedName>
</protein>
<feature type="region of interest" description="Disordered" evidence="1">
    <location>
        <begin position="1"/>
        <end position="45"/>
    </location>
</feature>
<keyword evidence="3" id="KW-1185">Reference proteome</keyword>
<organism evidence="2">
    <name type="scientific">Oryza punctata</name>
    <name type="common">Red rice</name>
    <dbReference type="NCBI Taxonomy" id="4537"/>
    <lineage>
        <taxon>Eukaryota</taxon>
        <taxon>Viridiplantae</taxon>
        <taxon>Streptophyta</taxon>
        <taxon>Embryophyta</taxon>
        <taxon>Tracheophyta</taxon>
        <taxon>Spermatophyta</taxon>
        <taxon>Magnoliopsida</taxon>
        <taxon>Liliopsida</taxon>
        <taxon>Poales</taxon>
        <taxon>Poaceae</taxon>
        <taxon>BOP clade</taxon>
        <taxon>Oryzoideae</taxon>
        <taxon>Oryzeae</taxon>
        <taxon>Oryzinae</taxon>
        <taxon>Oryza</taxon>
    </lineage>
</organism>
<reference evidence="2" key="1">
    <citation type="submission" date="2015-04" db="UniProtKB">
        <authorList>
            <consortium name="EnsemblPlants"/>
        </authorList>
    </citation>
    <scope>IDENTIFICATION</scope>
</reference>
<evidence type="ECO:0000313" key="3">
    <source>
        <dbReference type="Proteomes" id="UP000026962"/>
    </source>
</evidence>
<evidence type="ECO:0000256" key="1">
    <source>
        <dbReference type="SAM" id="MobiDB-lite"/>
    </source>
</evidence>
<dbReference type="HOGENOM" id="CLU_2240970_0_0_1"/>
<name>A0A0E0KJC7_ORYPU</name>
<accession>A0A0E0KJC7</accession>
<dbReference type="AlphaFoldDB" id="A0A0E0KJC7"/>
<dbReference type="Proteomes" id="UP000026962">
    <property type="component" value="Chromosome 3"/>
</dbReference>
<sequence>MRVPRRAYYVGDAEEDGRAGAHGGEEGRRRRGRRGGRRRPEEEGGVETVSLLLLRVLSLRDKSTTPKIKHCSIGCLYFWPRRRLGSSQLGLDRLPASFEGSSSCS</sequence>
<proteinExistence type="predicted"/>
<reference evidence="2" key="2">
    <citation type="submission" date="2018-05" db="EMBL/GenBank/DDBJ databases">
        <title>OpunRS2 (Oryza punctata Reference Sequence Version 2).</title>
        <authorList>
            <person name="Zhang J."/>
            <person name="Kudrna D."/>
            <person name="Lee S."/>
            <person name="Talag J."/>
            <person name="Welchert J."/>
            <person name="Wing R.A."/>
        </authorList>
    </citation>
    <scope>NUCLEOTIDE SEQUENCE [LARGE SCALE GENOMIC DNA]</scope>
</reference>
<dbReference type="EnsemblPlants" id="OPUNC03G32140.1">
    <property type="protein sequence ID" value="OPUNC03G32140.1"/>
    <property type="gene ID" value="OPUNC03G32140"/>
</dbReference>
<dbReference type="Gramene" id="OPUNC03G32140.1">
    <property type="protein sequence ID" value="OPUNC03G32140.1"/>
    <property type="gene ID" value="OPUNC03G32140"/>
</dbReference>
<evidence type="ECO:0000313" key="2">
    <source>
        <dbReference type="EnsemblPlants" id="OPUNC03G32140.1"/>
    </source>
</evidence>